<gene>
    <name evidence="1" type="ORF">MZV50_09540</name>
</gene>
<protein>
    <submittedName>
        <fullName evidence="1">GIY-YIG nuclease family protein</fullName>
    </submittedName>
</protein>
<dbReference type="Proteomes" id="UP001057520">
    <property type="component" value="Chromosome"/>
</dbReference>
<dbReference type="InterPro" id="IPR035901">
    <property type="entry name" value="GIY-YIG_endonuc_sf"/>
</dbReference>
<dbReference type="EMBL" id="CP096040">
    <property type="protein sequence ID" value="USQ97752.1"/>
    <property type="molecule type" value="Genomic_DNA"/>
</dbReference>
<dbReference type="SUPFAM" id="SSF82771">
    <property type="entry name" value="GIY-YIG endonuclease"/>
    <property type="match status" value="1"/>
</dbReference>
<accession>A0ABY5A0H6</accession>
<name>A0ABY5A0H6_9CAUL</name>
<dbReference type="Gene3D" id="3.40.1440.10">
    <property type="entry name" value="GIY-YIG endonuclease"/>
    <property type="match status" value="1"/>
</dbReference>
<organism evidence="1 2">
    <name type="scientific">Caulobacter segnis</name>
    <dbReference type="NCBI Taxonomy" id="88688"/>
    <lineage>
        <taxon>Bacteria</taxon>
        <taxon>Pseudomonadati</taxon>
        <taxon>Pseudomonadota</taxon>
        <taxon>Alphaproteobacteria</taxon>
        <taxon>Caulobacterales</taxon>
        <taxon>Caulobacteraceae</taxon>
        <taxon>Caulobacter</taxon>
    </lineage>
</organism>
<evidence type="ECO:0000313" key="2">
    <source>
        <dbReference type="Proteomes" id="UP001057520"/>
    </source>
</evidence>
<proteinExistence type="predicted"/>
<keyword evidence="2" id="KW-1185">Reference proteome</keyword>
<evidence type="ECO:0000313" key="1">
    <source>
        <dbReference type="EMBL" id="USQ97752.1"/>
    </source>
</evidence>
<reference evidence="1 2" key="1">
    <citation type="submission" date="2022-04" db="EMBL/GenBank/DDBJ databases">
        <title>Genome sequence of soybean root-associated Caulobacter segnis RL271.</title>
        <authorList>
            <person name="Longley R."/>
            <person name="Bonito G."/>
            <person name="Trigodet F."/>
            <person name="Crosson S."/>
            <person name="Fiebig A."/>
        </authorList>
    </citation>
    <scope>NUCLEOTIDE SEQUENCE [LARGE SCALE GENOMIC DNA]</scope>
    <source>
        <strain evidence="1 2">RL271</strain>
    </source>
</reference>
<sequence>MSGRKALLRAYRERKVEAGIYAVHCQVTGQAWVGATPDLSTRQNGVWFSLRQGSHREKTLQTAWNAHGPEAFAFEAVEAIDTEGLDRFGRDSRLKDRREHWIAMLNATGLM</sequence>
<dbReference type="CDD" id="cd10451">
    <property type="entry name" value="GIY-YIG_LuxR_like"/>
    <property type="match status" value="1"/>
</dbReference>